<feature type="compositionally biased region" description="Gly residues" evidence="1">
    <location>
        <begin position="299"/>
        <end position="323"/>
    </location>
</feature>
<name>A0A6S7G207_PARCT</name>
<evidence type="ECO:0000313" key="2">
    <source>
        <dbReference type="EMBL" id="CAB3985765.1"/>
    </source>
</evidence>
<dbReference type="Proteomes" id="UP001152795">
    <property type="component" value="Unassembled WGS sequence"/>
</dbReference>
<dbReference type="EMBL" id="CACRXK020000918">
    <property type="protein sequence ID" value="CAB3985765.1"/>
    <property type="molecule type" value="Genomic_DNA"/>
</dbReference>
<comment type="caution">
    <text evidence="2">The sequence shown here is derived from an EMBL/GenBank/DDBJ whole genome shotgun (WGS) entry which is preliminary data.</text>
</comment>
<accession>A0A6S7G207</accession>
<protein>
    <submittedName>
        <fullName evidence="2">Uncharacterized protein</fullName>
    </submittedName>
</protein>
<keyword evidence="3" id="KW-1185">Reference proteome</keyword>
<evidence type="ECO:0000256" key="1">
    <source>
        <dbReference type="SAM" id="MobiDB-lite"/>
    </source>
</evidence>
<feature type="region of interest" description="Disordered" evidence="1">
    <location>
        <begin position="295"/>
        <end position="347"/>
    </location>
</feature>
<sequence>MNAMETEDVGAISYLDSAERNGIENEYAGNVSTKGCGDCEEMNAGCVDGGEASSVDIGNTGETGIFCPRAKHNCPFPSCKASVVHLPRHMRQVHGWSKVDSTAVLGTFDLRNPRPGPFSAEKKRKHARKVCPVPSCGSIIKRIHNHLAQKHKIKRGRSPRFVKLVKKTEKYEPAVVDCEMTSSHESSVNSSDENQSEDQWKMKNPSSSKVYETVYDSEDSVQYDWILNNIVKGGGKKGGKDVDDRSYDEGKCGGGDCGDGEGKCGSADCDDEDIGGDEYDGGYCGGGEFGGEDNVSGGEKFGGGDSDVNEFGGGVSGDKGSYGGNEKRCTENVGDSVDVEGDNDGGTAAANLLSNVDDKVLLSNFKDWLSSPDGGRKYTKCAQ</sequence>
<dbReference type="OrthoDB" id="5960386at2759"/>
<evidence type="ECO:0000313" key="3">
    <source>
        <dbReference type="Proteomes" id="UP001152795"/>
    </source>
</evidence>
<feature type="region of interest" description="Disordered" evidence="1">
    <location>
        <begin position="177"/>
        <end position="206"/>
    </location>
</feature>
<reference evidence="2" key="1">
    <citation type="submission" date="2020-04" db="EMBL/GenBank/DDBJ databases">
        <authorList>
            <person name="Alioto T."/>
            <person name="Alioto T."/>
            <person name="Gomez Garrido J."/>
        </authorList>
    </citation>
    <scope>NUCLEOTIDE SEQUENCE</scope>
    <source>
        <strain evidence="2">A484AB</strain>
    </source>
</reference>
<gene>
    <name evidence="2" type="ORF">PACLA_8A071399</name>
</gene>
<dbReference type="AlphaFoldDB" id="A0A6S7G207"/>
<proteinExistence type="predicted"/>
<organism evidence="2 3">
    <name type="scientific">Paramuricea clavata</name>
    <name type="common">Red gorgonian</name>
    <name type="synonym">Violescent sea-whip</name>
    <dbReference type="NCBI Taxonomy" id="317549"/>
    <lineage>
        <taxon>Eukaryota</taxon>
        <taxon>Metazoa</taxon>
        <taxon>Cnidaria</taxon>
        <taxon>Anthozoa</taxon>
        <taxon>Octocorallia</taxon>
        <taxon>Malacalcyonacea</taxon>
        <taxon>Plexauridae</taxon>
        <taxon>Paramuricea</taxon>
    </lineage>
</organism>